<comment type="caution">
    <text evidence="2">The sequence shown here is derived from an EMBL/GenBank/DDBJ whole genome shotgun (WGS) entry which is preliminary data.</text>
</comment>
<evidence type="ECO:0000259" key="1">
    <source>
        <dbReference type="Pfam" id="PF13472"/>
    </source>
</evidence>
<organism evidence="2 3">
    <name type="scientific">Candidatus Woesebacteria bacterium RIFCSPHIGHO2_12_FULL_41_24</name>
    <dbReference type="NCBI Taxonomy" id="1802510"/>
    <lineage>
        <taxon>Bacteria</taxon>
        <taxon>Candidatus Woeseibacteriota</taxon>
    </lineage>
</organism>
<dbReference type="Gene3D" id="3.40.50.1110">
    <property type="entry name" value="SGNH hydrolase"/>
    <property type="match status" value="1"/>
</dbReference>
<accession>A0A1F8ATH8</accession>
<name>A0A1F8ATH8_9BACT</name>
<dbReference type="SUPFAM" id="SSF52266">
    <property type="entry name" value="SGNH hydrolase"/>
    <property type="match status" value="1"/>
</dbReference>
<dbReference type="PANTHER" id="PTHR30383">
    <property type="entry name" value="THIOESTERASE 1/PROTEASE 1/LYSOPHOSPHOLIPASE L1"/>
    <property type="match status" value="1"/>
</dbReference>
<dbReference type="InterPro" id="IPR013830">
    <property type="entry name" value="SGNH_hydro"/>
</dbReference>
<evidence type="ECO:0000313" key="2">
    <source>
        <dbReference type="EMBL" id="OGM54981.1"/>
    </source>
</evidence>
<feature type="domain" description="SGNH hydrolase-type esterase" evidence="1">
    <location>
        <begin position="7"/>
        <end position="192"/>
    </location>
</feature>
<dbReference type="AlphaFoldDB" id="A0A1F8ATH8"/>
<dbReference type="Proteomes" id="UP000178603">
    <property type="component" value="Unassembled WGS sequence"/>
</dbReference>
<dbReference type="InterPro" id="IPR051532">
    <property type="entry name" value="Ester_Hydrolysis_Enzymes"/>
</dbReference>
<dbReference type="PANTHER" id="PTHR30383:SF5">
    <property type="entry name" value="SGNH HYDROLASE-TYPE ESTERASE DOMAIN-CONTAINING PROTEIN"/>
    <property type="match status" value="1"/>
</dbReference>
<dbReference type="EMBL" id="MGGW01000007">
    <property type="protein sequence ID" value="OGM54981.1"/>
    <property type="molecule type" value="Genomic_DNA"/>
</dbReference>
<evidence type="ECO:0000313" key="3">
    <source>
        <dbReference type="Proteomes" id="UP000178603"/>
    </source>
</evidence>
<proteinExistence type="predicted"/>
<gene>
    <name evidence="2" type="ORF">A3E44_05030</name>
</gene>
<dbReference type="InterPro" id="IPR036514">
    <property type="entry name" value="SGNH_hydro_sf"/>
</dbReference>
<dbReference type="GO" id="GO:0004622">
    <property type="term" value="F:phosphatidylcholine lysophospholipase activity"/>
    <property type="evidence" value="ECO:0007669"/>
    <property type="project" value="TreeGrafter"/>
</dbReference>
<dbReference type="Pfam" id="PF13472">
    <property type="entry name" value="Lipase_GDSL_2"/>
    <property type="match status" value="1"/>
</dbReference>
<reference evidence="2 3" key="1">
    <citation type="journal article" date="2016" name="Nat. Commun.">
        <title>Thousands of microbial genomes shed light on interconnected biogeochemical processes in an aquifer system.</title>
        <authorList>
            <person name="Anantharaman K."/>
            <person name="Brown C.T."/>
            <person name="Hug L.A."/>
            <person name="Sharon I."/>
            <person name="Castelle C.J."/>
            <person name="Probst A.J."/>
            <person name="Thomas B.C."/>
            <person name="Singh A."/>
            <person name="Wilkins M.J."/>
            <person name="Karaoz U."/>
            <person name="Brodie E.L."/>
            <person name="Williams K.H."/>
            <person name="Hubbard S.S."/>
            <person name="Banfield J.F."/>
        </authorList>
    </citation>
    <scope>NUCLEOTIDE SEQUENCE [LARGE SCALE GENOMIC DNA]</scope>
</reference>
<sequence length="207" mass="23527">MLDKIFVFGDSIAYGKWDREGGWVARVRRYIDEKYNLASENNFQVYNLGVPGELAIELPERVKSELAIRLVDSEDEVLVIFATGINDSCPNNWRKGKQTPERDFKKALERLIKLSTDFNCEVVFIGLTPVNPQKSKGLLLSNDEVRKYDGFISEICKKSKVEKLELFDNLLALGFKDLLVDAAHPNSEGHKILGEKVIKFLSEKFGI</sequence>
<protein>
    <recommendedName>
        <fullName evidence="1">SGNH hydrolase-type esterase domain-containing protein</fullName>
    </recommendedName>
</protein>